<dbReference type="Proteomes" id="UP000005951">
    <property type="component" value="Unassembled WGS sequence"/>
</dbReference>
<gene>
    <name evidence="3" type="ORF">WSS_A06209</name>
</gene>
<dbReference type="GO" id="GO:0003677">
    <property type="term" value="F:DNA binding"/>
    <property type="evidence" value="ECO:0007669"/>
    <property type="project" value="InterPro"/>
</dbReference>
<evidence type="ECO:0000256" key="1">
    <source>
        <dbReference type="SAM" id="MobiDB-lite"/>
    </source>
</evidence>
<dbReference type="InterPro" id="IPR006119">
    <property type="entry name" value="Resolv_N"/>
</dbReference>
<evidence type="ECO:0000313" key="3">
    <source>
        <dbReference type="EMBL" id="EKT83580.1"/>
    </source>
</evidence>
<reference evidence="3 4" key="1">
    <citation type="journal article" date="2013" name="Genome Announc.">
        <title>Draft Genome Sequence of Rhodococcus opacus Strain M213 Shows a Diverse Catabolic Potential.</title>
        <authorList>
            <person name="Pathak A."/>
            <person name="Green S.J."/>
            <person name="Ogram A."/>
            <person name="Chauhan A."/>
        </authorList>
    </citation>
    <scope>NUCLEOTIDE SEQUENCE [LARGE SCALE GENOMIC DNA]</scope>
    <source>
        <strain evidence="3 4">M213</strain>
    </source>
</reference>
<dbReference type="SUPFAM" id="SSF53041">
    <property type="entry name" value="Resolvase-like"/>
    <property type="match status" value="1"/>
</dbReference>
<name>K8Y1V1_RHOOP</name>
<feature type="region of interest" description="Disordered" evidence="1">
    <location>
        <begin position="103"/>
        <end position="180"/>
    </location>
</feature>
<sequence length="207" mass="22017">MPEFQRRPEPRPSGRCVTPRRGGCGKHPRRPRGRDESVTARTRSGAEAISWRRRPGDHRLDRLGRSMLHLITLGTDLRERGIGLKVLEQEIDTATAECRAMFGMRGPGKGGPGTLSGNGDKVGSTRPCRCTSPPTTLRRPQGLGHPHLAHLRPPVHPSTETSARTAAATTRSGSGAAGTEVITATTGSVIRCSAETSSSTVSVTAAM</sequence>
<feature type="compositionally biased region" description="Gly residues" evidence="1">
    <location>
        <begin position="105"/>
        <end position="116"/>
    </location>
</feature>
<evidence type="ECO:0000259" key="2">
    <source>
        <dbReference type="Pfam" id="PF00239"/>
    </source>
</evidence>
<dbReference type="InterPro" id="IPR036162">
    <property type="entry name" value="Resolvase-like_N_sf"/>
</dbReference>
<comment type="caution">
    <text evidence="3">The sequence shown here is derived from an EMBL/GenBank/DDBJ whole genome shotgun (WGS) entry which is preliminary data.</text>
</comment>
<accession>K8Y1V1</accession>
<dbReference type="Gene3D" id="3.40.50.1390">
    <property type="entry name" value="Resolvase, N-terminal catalytic domain"/>
    <property type="match status" value="1"/>
</dbReference>
<feature type="region of interest" description="Disordered" evidence="1">
    <location>
        <begin position="1"/>
        <end position="46"/>
    </location>
</feature>
<dbReference type="AlphaFoldDB" id="K8Y1V1"/>
<feature type="compositionally biased region" description="Low complexity" evidence="1">
    <location>
        <begin position="158"/>
        <end position="180"/>
    </location>
</feature>
<feature type="compositionally biased region" description="Basic and acidic residues" evidence="1">
    <location>
        <begin position="1"/>
        <end position="12"/>
    </location>
</feature>
<evidence type="ECO:0000313" key="4">
    <source>
        <dbReference type="Proteomes" id="UP000005951"/>
    </source>
</evidence>
<dbReference type="EMBL" id="AJYC02000016">
    <property type="protein sequence ID" value="EKT83580.1"/>
    <property type="molecule type" value="Genomic_DNA"/>
</dbReference>
<protein>
    <submittedName>
        <fullName evidence="3">Resolvase</fullName>
    </submittedName>
</protein>
<proteinExistence type="predicted"/>
<organism evidence="3 4">
    <name type="scientific">Rhodococcus opacus M213</name>
    <dbReference type="NCBI Taxonomy" id="1129896"/>
    <lineage>
        <taxon>Bacteria</taxon>
        <taxon>Bacillati</taxon>
        <taxon>Actinomycetota</taxon>
        <taxon>Actinomycetes</taxon>
        <taxon>Mycobacteriales</taxon>
        <taxon>Nocardiaceae</taxon>
        <taxon>Rhodococcus</taxon>
    </lineage>
</organism>
<feature type="compositionally biased region" description="Basic residues" evidence="1">
    <location>
        <begin position="23"/>
        <end position="32"/>
    </location>
</feature>
<feature type="compositionally biased region" description="Low complexity" evidence="1">
    <location>
        <begin position="117"/>
        <end position="140"/>
    </location>
</feature>
<dbReference type="GO" id="GO:0000150">
    <property type="term" value="F:DNA strand exchange activity"/>
    <property type="evidence" value="ECO:0007669"/>
    <property type="project" value="InterPro"/>
</dbReference>
<dbReference type="Pfam" id="PF00239">
    <property type="entry name" value="Resolvase"/>
    <property type="match status" value="1"/>
</dbReference>
<feature type="domain" description="Resolvase/invertase-type recombinase catalytic" evidence="2">
    <location>
        <begin position="58"/>
        <end position="106"/>
    </location>
</feature>